<evidence type="ECO:0000256" key="3">
    <source>
        <dbReference type="ARBA" id="ARBA00011918"/>
    </source>
</evidence>
<comment type="caution">
    <text evidence="16">The sequence shown here is derived from an EMBL/GenBank/DDBJ whole genome shotgun (WGS) entry which is preliminary data.</text>
</comment>
<evidence type="ECO:0000256" key="1">
    <source>
        <dbReference type="ARBA" id="ARBA00001286"/>
    </source>
</evidence>
<dbReference type="OrthoDB" id="1907495at2759"/>
<accession>A0A4D9DCB8</accession>
<proteinExistence type="inferred from homology"/>
<evidence type="ECO:0000256" key="7">
    <source>
        <dbReference type="ARBA" id="ARBA00022679"/>
    </source>
</evidence>
<dbReference type="GO" id="GO:0006281">
    <property type="term" value="P:DNA repair"/>
    <property type="evidence" value="ECO:0007669"/>
    <property type="project" value="UniProtKB-KW"/>
</dbReference>
<keyword evidence="6" id="KW-0489">Methyltransferase</keyword>
<sequence length="176" mass="18677">MTDRQHLRVPTPLGDLLVVAEDGALIVTHLPGQDDHGRGTDPGTPLTNGPTSAALIAAREQLTEYFAGERATFELPLRPTGTAWQHQVWRALLDIPSGHTWTYGQLAAHLGRPTSSRAVGLANGRNPLGVIVPCHRVVGASGHLTGYAGGLPNKLWLLRHEGVAIDEAGRVCTPAS</sequence>
<evidence type="ECO:0000256" key="5">
    <source>
        <dbReference type="ARBA" id="ARBA00022490"/>
    </source>
</evidence>
<name>A0A4D9DCB8_9SAUR</name>
<evidence type="ECO:0000259" key="15">
    <source>
        <dbReference type="Pfam" id="PF02870"/>
    </source>
</evidence>
<dbReference type="InterPro" id="IPR036631">
    <property type="entry name" value="MGMT_N_sf"/>
</dbReference>
<evidence type="ECO:0000256" key="12">
    <source>
        <dbReference type="ARBA" id="ARBA00049348"/>
    </source>
</evidence>
<dbReference type="AlphaFoldDB" id="A0A4D9DCB8"/>
<dbReference type="InterPro" id="IPR014048">
    <property type="entry name" value="MethylDNA_cys_MeTrfase_DNA-bd"/>
</dbReference>
<gene>
    <name evidence="16" type="ORF">DR999_PMT23215</name>
</gene>
<reference evidence="16 17" key="1">
    <citation type="submission" date="2019-04" db="EMBL/GenBank/DDBJ databases">
        <title>Draft genome of the big-headed turtle Platysternon megacephalum.</title>
        <authorList>
            <person name="Gong S."/>
        </authorList>
    </citation>
    <scope>NUCLEOTIDE SEQUENCE [LARGE SCALE GENOMIC DNA]</scope>
    <source>
        <strain evidence="16">DO16091913</strain>
        <tissue evidence="16">Muscle</tissue>
    </source>
</reference>
<keyword evidence="8" id="KW-0227">DNA damage</keyword>
<dbReference type="InterPro" id="IPR036217">
    <property type="entry name" value="MethylDNA_cys_MeTrfase_DNAb"/>
</dbReference>
<comment type="catalytic activity">
    <reaction evidence="1">
        <text>a 4-O-methyl-thymidine in DNA + L-cysteinyl-[protein] = a thymidine in DNA + S-methyl-L-cysteinyl-[protein]</text>
        <dbReference type="Rhea" id="RHEA:53428"/>
        <dbReference type="Rhea" id="RHEA-COMP:10131"/>
        <dbReference type="Rhea" id="RHEA-COMP:10132"/>
        <dbReference type="Rhea" id="RHEA-COMP:13555"/>
        <dbReference type="Rhea" id="RHEA-COMP:13556"/>
        <dbReference type="ChEBI" id="CHEBI:29950"/>
        <dbReference type="ChEBI" id="CHEBI:82612"/>
        <dbReference type="ChEBI" id="CHEBI:137386"/>
        <dbReference type="ChEBI" id="CHEBI:137387"/>
        <dbReference type="EC" id="2.1.1.63"/>
    </reaction>
</comment>
<dbReference type="InterPro" id="IPR036388">
    <property type="entry name" value="WH-like_DNA-bd_sf"/>
</dbReference>
<evidence type="ECO:0000256" key="2">
    <source>
        <dbReference type="ARBA" id="ARBA00008711"/>
    </source>
</evidence>
<dbReference type="STRING" id="55544.A0A4D9DCB8"/>
<dbReference type="Gene3D" id="1.10.10.10">
    <property type="entry name" value="Winged helix-like DNA-binding domain superfamily/Winged helix DNA-binding domain"/>
    <property type="match status" value="1"/>
</dbReference>
<feature type="domain" description="Methylated-DNA-[protein]-cysteine S-methyltransferase DNA binding" evidence="14">
    <location>
        <begin position="84"/>
        <end position="163"/>
    </location>
</feature>
<feature type="region of interest" description="Disordered" evidence="13">
    <location>
        <begin position="30"/>
        <end position="50"/>
    </location>
</feature>
<dbReference type="SUPFAM" id="SSF53155">
    <property type="entry name" value="Methylated DNA-protein cysteine methyltransferase domain"/>
    <property type="match status" value="1"/>
</dbReference>
<dbReference type="HAMAP" id="MF_00772">
    <property type="entry name" value="OGT"/>
    <property type="match status" value="1"/>
</dbReference>
<dbReference type="EC" id="2.1.1.63" evidence="3"/>
<keyword evidence="7" id="KW-0808">Transferase</keyword>
<dbReference type="PANTHER" id="PTHR10815:SF5">
    <property type="entry name" value="METHYLATED-DNA--PROTEIN-CYSTEINE METHYLTRANSFERASE"/>
    <property type="match status" value="1"/>
</dbReference>
<evidence type="ECO:0000256" key="6">
    <source>
        <dbReference type="ARBA" id="ARBA00022603"/>
    </source>
</evidence>
<dbReference type="Pfam" id="PF01035">
    <property type="entry name" value="DNA_binding_1"/>
    <property type="match status" value="1"/>
</dbReference>
<keyword evidence="17" id="KW-1185">Reference proteome</keyword>
<dbReference type="InterPro" id="IPR023546">
    <property type="entry name" value="MGMT"/>
</dbReference>
<dbReference type="SUPFAM" id="SSF46767">
    <property type="entry name" value="Methylated DNA-protein cysteine methyltransferase, C-terminal domain"/>
    <property type="match status" value="1"/>
</dbReference>
<reference evidence="16 17" key="2">
    <citation type="submission" date="2019-04" db="EMBL/GenBank/DDBJ databases">
        <title>The genome sequence of big-headed turtle.</title>
        <authorList>
            <person name="Gong S."/>
        </authorList>
    </citation>
    <scope>NUCLEOTIDE SEQUENCE [LARGE SCALE GENOMIC DNA]</scope>
    <source>
        <strain evidence="16">DO16091913</strain>
        <tissue evidence="16">Muscle</tissue>
    </source>
</reference>
<evidence type="ECO:0000256" key="10">
    <source>
        <dbReference type="ARBA" id="ARBA00030795"/>
    </source>
</evidence>
<dbReference type="CDD" id="cd06445">
    <property type="entry name" value="ATase"/>
    <property type="match status" value="1"/>
</dbReference>
<protein>
    <recommendedName>
        <fullName evidence="4">Methylated-DNA--protein-cysteine methyltransferase</fullName>
        <ecNumber evidence="3">2.1.1.63</ecNumber>
    </recommendedName>
    <alternativeName>
        <fullName evidence="10">6-O-methylguanine-DNA methyltransferase</fullName>
    </alternativeName>
    <alternativeName>
        <fullName evidence="11">O-6-methylguanine-DNA-alkyltransferase</fullName>
    </alternativeName>
</protein>
<evidence type="ECO:0000259" key="14">
    <source>
        <dbReference type="Pfam" id="PF01035"/>
    </source>
</evidence>
<dbReference type="Gene3D" id="3.30.160.70">
    <property type="entry name" value="Methylated DNA-protein cysteine methyltransferase domain"/>
    <property type="match status" value="1"/>
</dbReference>
<organism evidence="16 17">
    <name type="scientific">Platysternon megacephalum</name>
    <name type="common">big-headed turtle</name>
    <dbReference type="NCBI Taxonomy" id="55544"/>
    <lineage>
        <taxon>Eukaryota</taxon>
        <taxon>Metazoa</taxon>
        <taxon>Chordata</taxon>
        <taxon>Craniata</taxon>
        <taxon>Vertebrata</taxon>
        <taxon>Euteleostomi</taxon>
        <taxon>Archelosauria</taxon>
        <taxon>Testudinata</taxon>
        <taxon>Testudines</taxon>
        <taxon>Cryptodira</taxon>
        <taxon>Durocryptodira</taxon>
        <taxon>Testudinoidea</taxon>
        <taxon>Platysternidae</taxon>
        <taxon>Platysternon</taxon>
    </lineage>
</organism>
<evidence type="ECO:0000256" key="9">
    <source>
        <dbReference type="ARBA" id="ARBA00023204"/>
    </source>
</evidence>
<dbReference type="FunFam" id="1.10.10.10:FF:000214">
    <property type="entry name" value="Methylated-DNA--protein-cysteine methyltransferase"/>
    <property type="match status" value="1"/>
</dbReference>
<comment type="similarity">
    <text evidence="2">Belongs to the MGMT family.</text>
</comment>
<dbReference type="GO" id="GO:0032259">
    <property type="term" value="P:methylation"/>
    <property type="evidence" value="ECO:0007669"/>
    <property type="project" value="UniProtKB-KW"/>
</dbReference>
<dbReference type="Pfam" id="PF02870">
    <property type="entry name" value="Methyltransf_1N"/>
    <property type="match status" value="1"/>
</dbReference>
<dbReference type="InterPro" id="IPR001497">
    <property type="entry name" value="MethylDNA_cys_MeTrfase_AS"/>
</dbReference>
<dbReference type="NCBIfam" id="TIGR00589">
    <property type="entry name" value="ogt"/>
    <property type="match status" value="1"/>
</dbReference>
<dbReference type="GO" id="GO:0003908">
    <property type="term" value="F:methylated-DNA-[protein]-cysteine S-methyltransferase activity"/>
    <property type="evidence" value="ECO:0007669"/>
    <property type="project" value="UniProtKB-EC"/>
</dbReference>
<feature type="domain" description="Methylguanine DNA methyltransferase ribonuclease-like" evidence="15">
    <location>
        <begin position="11"/>
        <end position="79"/>
    </location>
</feature>
<dbReference type="EMBL" id="QXTE01010258">
    <property type="protein sequence ID" value="TFJ95285.1"/>
    <property type="molecule type" value="Genomic_DNA"/>
</dbReference>
<evidence type="ECO:0000313" key="16">
    <source>
        <dbReference type="EMBL" id="TFJ95285.1"/>
    </source>
</evidence>
<dbReference type="PROSITE" id="PS00374">
    <property type="entry name" value="MGMT"/>
    <property type="match status" value="1"/>
</dbReference>
<keyword evidence="5" id="KW-0963">Cytoplasm</keyword>
<evidence type="ECO:0000256" key="4">
    <source>
        <dbReference type="ARBA" id="ARBA00015377"/>
    </source>
</evidence>
<evidence type="ECO:0000313" key="17">
    <source>
        <dbReference type="Proteomes" id="UP000297703"/>
    </source>
</evidence>
<keyword evidence="9" id="KW-0234">DNA repair</keyword>
<comment type="catalytic activity">
    <reaction evidence="12">
        <text>a 6-O-methyl-2'-deoxyguanosine in DNA + L-cysteinyl-[protein] = S-methyl-L-cysteinyl-[protein] + a 2'-deoxyguanosine in DNA</text>
        <dbReference type="Rhea" id="RHEA:24000"/>
        <dbReference type="Rhea" id="RHEA-COMP:10131"/>
        <dbReference type="Rhea" id="RHEA-COMP:10132"/>
        <dbReference type="Rhea" id="RHEA-COMP:11367"/>
        <dbReference type="Rhea" id="RHEA-COMP:11368"/>
        <dbReference type="ChEBI" id="CHEBI:29950"/>
        <dbReference type="ChEBI" id="CHEBI:82612"/>
        <dbReference type="ChEBI" id="CHEBI:85445"/>
        <dbReference type="ChEBI" id="CHEBI:85448"/>
        <dbReference type="EC" id="2.1.1.63"/>
    </reaction>
</comment>
<evidence type="ECO:0000256" key="8">
    <source>
        <dbReference type="ARBA" id="ARBA00022763"/>
    </source>
</evidence>
<dbReference type="InterPro" id="IPR008332">
    <property type="entry name" value="MethylG_MeTrfase_N"/>
</dbReference>
<evidence type="ECO:0000256" key="11">
    <source>
        <dbReference type="ARBA" id="ARBA00031621"/>
    </source>
</evidence>
<evidence type="ECO:0000256" key="13">
    <source>
        <dbReference type="SAM" id="MobiDB-lite"/>
    </source>
</evidence>
<dbReference type="Proteomes" id="UP000297703">
    <property type="component" value="Unassembled WGS sequence"/>
</dbReference>
<dbReference type="PANTHER" id="PTHR10815">
    <property type="entry name" value="METHYLATED-DNA--PROTEIN-CYSTEINE METHYLTRANSFERASE"/>
    <property type="match status" value="1"/>
</dbReference>